<dbReference type="Pfam" id="PF25045">
    <property type="entry name" value="vWA_Ro60"/>
    <property type="match status" value="1"/>
</dbReference>
<comment type="caution">
    <text evidence="2">The sequence shown here is derived from an EMBL/GenBank/DDBJ whole genome shotgun (WGS) entry which is preliminary data.</text>
</comment>
<dbReference type="AlphaFoldDB" id="A0A0V0W843"/>
<dbReference type="EMBL" id="JYDU01001159">
    <property type="protein sequence ID" value="KRX71733.1"/>
    <property type="molecule type" value="Genomic_DNA"/>
</dbReference>
<dbReference type="InterPro" id="IPR036465">
    <property type="entry name" value="vWFA_dom_sf"/>
</dbReference>
<evidence type="ECO:0000313" key="2">
    <source>
        <dbReference type="EMBL" id="KRX71733.1"/>
    </source>
</evidence>
<accession>A0A0V0W843</accession>
<proteinExistence type="predicted"/>
<evidence type="ECO:0000313" key="3">
    <source>
        <dbReference type="Proteomes" id="UP000054815"/>
    </source>
</evidence>
<keyword evidence="2" id="KW-0687">Ribonucleoprotein</keyword>
<sequence length="38" mass="4154">MVSTGFSIADPSDNGMLDVVGFDPVTPDVMHQFIVDWL</sequence>
<dbReference type="Gene3D" id="3.40.50.410">
    <property type="entry name" value="von Willebrand factor, type A domain"/>
    <property type="match status" value="1"/>
</dbReference>
<dbReference type="STRING" id="6337.A0A0V0W843"/>
<name>A0A0V0W843_TRIPS</name>
<gene>
    <name evidence="2" type="primary">trove2</name>
    <name evidence="2" type="ORF">T4E_7636</name>
</gene>
<protein>
    <submittedName>
        <fullName evidence="2">60 kDa SS-A/Ro ribonucleoprotein</fullName>
    </submittedName>
</protein>
<dbReference type="InterPro" id="IPR056800">
    <property type="entry name" value="vWA_Ro60"/>
</dbReference>
<dbReference type="Proteomes" id="UP000054815">
    <property type="component" value="Unassembled WGS sequence"/>
</dbReference>
<dbReference type="GO" id="GO:1990904">
    <property type="term" value="C:ribonucleoprotein complex"/>
    <property type="evidence" value="ECO:0007669"/>
    <property type="project" value="UniProtKB-KW"/>
</dbReference>
<evidence type="ECO:0000259" key="1">
    <source>
        <dbReference type="Pfam" id="PF25045"/>
    </source>
</evidence>
<reference evidence="2 3" key="1">
    <citation type="submission" date="2015-01" db="EMBL/GenBank/DDBJ databases">
        <title>Evolution of Trichinella species and genotypes.</title>
        <authorList>
            <person name="Korhonen P.K."/>
            <person name="Edoardo P."/>
            <person name="Giuseppe L.R."/>
            <person name="Gasser R.B."/>
        </authorList>
    </citation>
    <scope>NUCLEOTIDE SEQUENCE [LARGE SCALE GENOMIC DNA]</scope>
    <source>
        <strain evidence="2">ISS141</strain>
    </source>
</reference>
<organism evidence="2 3">
    <name type="scientific">Trichinella pseudospiralis</name>
    <name type="common">Parasitic roundworm</name>
    <dbReference type="NCBI Taxonomy" id="6337"/>
    <lineage>
        <taxon>Eukaryota</taxon>
        <taxon>Metazoa</taxon>
        <taxon>Ecdysozoa</taxon>
        <taxon>Nematoda</taxon>
        <taxon>Enoplea</taxon>
        <taxon>Dorylaimia</taxon>
        <taxon>Trichinellida</taxon>
        <taxon>Trichinellidae</taxon>
        <taxon>Trichinella</taxon>
    </lineage>
</organism>
<feature type="domain" description="RNA-binding protein RO60 vWA" evidence="1">
    <location>
        <begin position="1"/>
        <end position="34"/>
    </location>
</feature>